<comment type="caution">
    <text evidence="3">The sequence shown here is derived from an EMBL/GenBank/DDBJ whole genome shotgun (WGS) entry which is preliminary data.</text>
</comment>
<proteinExistence type="predicted"/>
<feature type="compositionally biased region" description="Low complexity" evidence="2">
    <location>
        <begin position="1604"/>
        <end position="1617"/>
    </location>
</feature>
<dbReference type="GO" id="GO:0032982">
    <property type="term" value="C:myosin filament"/>
    <property type="evidence" value="ECO:0007669"/>
    <property type="project" value="TreeGrafter"/>
</dbReference>
<dbReference type="GO" id="GO:0000146">
    <property type="term" value="F:microfilament motor activity"/>
    <property type="evidence" value="ECO:0007669"/>
    <property type="project" value="TreeGrafter"/>
</dbReference>
<feature type="region of interest" description="Disordered" evidence="2">
    <location>
        <begin position="431"/>
        <end position="484"/>
    </location>
</feature>
<feature type="region of interest" description="Disordered" evidence="2">
    <location>
        <begin position="770"/>
        <end position="831"/>
    </location>
</feature>
<dbReference type="GO" id="GO:0051015">
    <property type="term" value="F:actin filament binding"/>
    <property type="evidence" value="ECO:0007669"/>
    <property type="project" value="TreeGrafter"/>
</dbReference>
<dbReference type="EMBL" id="LGRX02004305">
    <property type="protein sequence ID" value="KAK3280670.1"/>
    <property type="molecule type" value="Genomic_DNA"/>
</dbReference>
<dbReference type="GO" id="GO:0005737">
    <property type="term" value="C:cytoplasm"/>
    <property type="evidence" value="ECO:0007669"/>
    <property type="project" value="TreeGrafter"/>
</dbReference>
<dbReference type="GO" id="GO:0016460">
    <property type="term" value="C:myosin II complex"/>
    <property type="evidence" value="ECO:0007669"/>
    <property type="project" value="TreeGrafter"/>
</dbReference>
<sequence length="2215" mass="237951">MENFLASTCPLPAAPSPPLPSPIPAIAPPVLFDPTRPNALRETTLSIGLKVDPLKNDTVRLSDERVPEHLQPVWELVKPKAKDLSSLGAPRFPRPDLLDGPLSDRPLTSTRNQPAFLSPKHSDAKTVVLTVKNKNPYGLPPIIGKTDSYQSTRAPTSSLDTSRSHVRTRSAAPHHKKRASPKPKHIEFTSRSAVPQVNKGVQASPCAWTRYYFPQSVPEQHGSGVFFQHFDVFLPDATAEPAARGRYDPAPLPYQLTEPLPHHLKDMWRQLFYVSMPDKPGQSIMASDWPQAHMYSSQDLLQGLHKGELLLPKGAHQRVSLAGFCKILTQLQPRTADDVRPLMEVRNGVLQYLGSEMEAGAERVQQSLNLKEQMARQEQEIYEMKRNIMDEVMNVINAHGADAKLSEIADSVKDAMSSQLKMVFNANKWVRNSKPNKPVAPAAPRDSRSGPSPLEAHRSHLEGPPASSNATETEAEREAASAAAQRIAALEEQVARMEQKSRRFVDRELAMETELDKLRPLATLALESEKIFEEMCEGRNELAQYKKAYQKRLHETREAQDVTLAQRQREAEAAVAEQKRVAEQALEDSELGVEQLRRRLNETREKFLEERGATVALREQLAASQEALQKANDASLAQARRVATDRAAQAKKLNEELRRRNEAEWEAFSSSNLSSDQEKAAAALREKLEKLSAELNDAEEGQVSAMEEREMVARHAQLEAARREAQLLHAELQASAAQQDLDSMSDEQQAFTECLLKQIQALEDQASAIDHCRQEQPSAVSDSSPSRPVPEDTGEQPLSSEPEPEEPEPEEPEPEEPALSIGDGDDTGVPEWMEHDLDFLADSQLADAAAASETSAPDVKALMKQVTDLQSIKQHLLAQIATRGEKLERLNAHNLDMARLGKLLIESDTDLRDPVSAVGALHADFLRGQEQERQKEAERGIQYKELRRKVLDLDAIASGMQECGWLGGVPPPSLAKLKEGVSQLEELALDAERVHAEELQAAGGLANGAADHLAAVSKISRKLEVLKEIYNSVTPHLSYAADDRLANSARTMLETLTQKTSQLIPLAESIAELRLENARALETASPAVLFSPSTPTDFTEDMLKAYAVHRAMSTLTQIRLLAPPKLVLKFNGTMSTMEEISTQTDEATPALASPLGAAHYDAACAVGQAGVAPAMYAAAPGAGAAPGAVPMGGAAQYGAAGAAPGAVPMAGAAQYGAAGAAPGAVPMAGAAQYGAAGAVGQAGVAPAICSCTWGWSGAGSSADGRCSSSTVRQARRREQCRWQVQLNTVRQARLGKRVWPLQCMQLHLGLERRREQCRWEVQLNTVRQARRREQCRWQVQLNTVRQARRREQCRWQVQLNMVRQVRRREQCRWQVQLMRCTWAAAPGAVPMVGAAQYGAAGAVGQEGVAPAMYAAAPGAEAAPGAVPMAGAAQYGAAGPAPGAVPMVGAAQYDAAGAAPGAVPMAGAAQYGAAGAGGQEGVAPAMYAAAPGAEAAPGAVPMVGAAQYGAAGAVGQEGVAPAMYAAAPGAGAAPGAVPMAGAAQYGAAGAVGQEGVAPAMYAAAPGAGVVPGAAFVSSSNSNSTVPRHCVDTSVQTDFPAAAMPSDSGAGASQVAASSREPAAGEVGAVRDGVVVEAAGTSGAAGGPRHSKGSEGGAAPAGAGNNFWEVLPDPVAQQELKQALDIPAFAEVGRVLHKMLTEGGKKRGSLLTAAAILSFLPEQMQTPPWREAVGAALAQMVNSQIDQRPQSKQSEQSLSEPKEMDDLGFIRTYFRSASLAPSDADLVGASQLVVGYLEQTTEVPMLLARITYDPTRDNDTTDDLTTYDDNTLTVDAMTQNFPGGYEAGAYLPQDPASLYYRAANMGTLLSEETADGVMMHVQPIMMPEGNGCMTHGNCYGVVAYVGSEDTIPENMTEIVDAICQEIRNTVIMVGTRLEGLISERTAKATLSANRGSMILDKRQRWAMQKVDAVTALLSDFRSNQLSPEEQEEYSRLMDGMKGDGPDEAQLQRKAKNMVKILNLLPEWRAVCADVTEGMQAKSQAEHIFLHHAQLNTCLSEVRKCNVMSRVSVAAFCATLIILGDEELLEEPGINGGQLTSNDNGIKGIWKRCRLLLKKTVIVNERNYKQTTNLLDSMQMFSPQGAKITPAAMKAVEQLQAVAVTALSGGRTVSVSNVIKAVTVALTEWNTAIHNILVARDLKLAIEEDVKRQYERKE</sequence>
<protein>
    <submittedName>
        <fullName evidence="3">Uncharacterized protein</fullName>
    </submittedName>
</protein>
<reference evidence="3 4" key="1">
    <citation type="journal article" date="2015" name="Genome Biol. Evol.">
        <title>Comparative Genomics of a Bacterivorous Green Alga Reveals Evolutionary Causalities and Consequences of Phago-Mixotrophic Mode of Nutrition.</title>
        <authorList>
            <person name="Burns J.A."/>
            <person name="Paasch A."/>
            <person name="Narechania A."/>
            <person name="Kim E."/>
        </authorList>
    </citation>
    <scope>NUCLEOTIDE SEQUENCE [LARGE SCALE GENOMIC DNA]</scope>
    <source>
        <strain evidence="3 4">PLY_AMNH</strain>
    </source>
</reference>
<evidence type="ECO:0000256" key="2">
    <source>
        <dbReference type="SAM" id="MobiDB-lite"/>
    </source>
</evidence>
<evidence type="ECO:0000256" key="1">
    <source>
        <dbReference type="SAM" id="Coils"/>
    </source>
</evidence>
<gene>
    <name evidence="3" type="ORF">CYMTET_11500</name>
</gene>
<name>A0AAE0LDE8_9CHLO</name>
<evidence type="ECO:0000313" key="4">
    <source>
        <dbReference type="Proteomes" id="UP001190700"/>
    </source>
</evidence>
<feature type="region of interest" description="Disordered" evidence="2">
    <location>
        <begin position="142"/>
        <end position="186"/>
    </location>
</feature>
<feature type="region of interest" description="Disordered" evidence="2">
    <location>
        <begin position="1741"/>
        <end position="1760"/>
    </location>
</feature>
<feature type="compositionally biased region" description="Polar residues" evidence="2">
    <location>
        <begin position="775"/>
        <end position="786"/>
    </location>
</feature>
<feature type="compositionally biased region" description="Basic residues" evidence="2">
    <location>
        <begin position="164"/>
        <end position="183"/>
    </location>
</feature>
<dbReference type="Proteomes" id="UP001190700">
    <property type="component" value="Unassembled WGS sequence"/>
</dbReference>
<evidence type="ECO:0000313" key="3">
    <source>
        <dbReference type="EMBL" id="KAK3280670.1"/>
    </source>
</evidence>
<feature type="coiled-coil region" evidence="1">
    <location>
        <begin position="568"/>
        <end position="747"/>
    </location>
</feature>
<organism evidence="3 4">
    <name type="scientific">Cymbomonas tetramitiformis</name>
    <dbReference type="NCBI Taxonomy" id="36881"/>
    <lineage>
        <taxon>Eukaryota</taxon>
        <taxon>Viridiplantae</taxon>
        <taxon>Chlorophyta</taxon>
        <taxon>Pyramimonadophyceae</taxon>
        <taxon>Pyramimonadales</taxon>
        <taxon>Pyramimonadaceae</taxon>
        <taxon>Cymbomonas</taxon>
    </lineage>
</organism>
<dbReference type="PANTHER" id="PTHR45615:SF40">
    <property type="entry name" value="MYOSIN HEAVY CHAIN, NON-MUSCLE"/>
    <property type="match status" value="1"/>
</dbReference>
<feature type="region of interest" description="Disordered" evidence="2">
    <location>
        <begin position="1600"/>
        <end position="1626"/>
    </location>
</feature>
<keyword evidence="1" id="KW-0175">Coiled coil</keyword>
<feature type="region of interest" description="Disordered" evidence="2">
    <location>
        <begin position="1638"/>
        <end position="1663"/>
    </location>
</feature>
<accession>A0AAE0LDE8</accession>
<dbReference type="PANTHER" id="PTHR45615">
    <property type="entry name" value="MYOSIN HEAVY CHAIN, NON-MUSCLE"/>
    <property type="match status" value="1"/>
</dbReference>
<feature type="compositionally biased region" description="Acidic residues" evidence="2">
    <location>
        <begin position="802"/>
        <end position="816"/>
    </location>
</feature>
<feature type="compositionally biased region" description="Polar residues" evidence="2">
    <location>
        <begin position="106"/>
        <end position="115"/>
    </location>
</feature>
<feature type="region of interest" description="Disordered" evidence="2">
    <location>
        <begin position="84"/>
        <end position="118"/>
    </location>
</feature>
<feature type="compositionally biased region" description="Polar residues" evidence="2">
    <location>
        <begin position="147"/>
        <end position="161"/>
    </location>
</feature>
<feature type="compositionally biased region" description="Polar residues" evidence="2">
    <location>
        <begin position="1741"/>
        <end position="1757"/>
    </location>
</feature>
<keyword evidence="4" id="KW-1185">Reference proteome</keyword>